<reference evidence="2 3" key="1">
    <citation type="submission" date="2024-08" db="EMBL/GenBank/DDBJ databases">
        <authorList>
            <person name="Lu H."/>
        </authorList>
    </citation>
    <scope>NUCLEOTIDE SEQUENCE [LARGE SCALE GENOMIC DNA]</scope>
    <source>
        <strain evidence="2 3">LKC17W</strain>
    </source>
</reference>
<evidence type="ECO:0000256" key="1">
    <source>
        <dbReference type="SAM" id="Phobius"/>
    </source>
</evidence>
<proteinExistence type="predicted"/>
<evidence type="ECO:0000313" key="2">
    <source>
        <dbReference type="EMBL" id="MFG6439275.1"/>
    </source>
</evidence>
<keyword evidence="1" id="KW-1133">Transmembrane helix</keyword>
<dbReference type="Proteomes" id="UP001606301">
    <property type="component" value="Unassembled WGS sequence"/>
</dbReference>
<keyword evidence="1" id="KW-0472">Membrane</keyword>
<comment type="caution">
    <text evidence="2">The sequence shown here is derived from an EMBL/GenBank/DDBJ whole genome shotgun (WGS) entry which is preliminary data.</text>
</comment>
<feature type="transmembrane region" description="Helical" evidence="1">
    <location>
        <begin position="12"/>
        <end position="40"/>
    </location>
</feature>
<organism evidence="2 3">
    <name type="scientific">Pelomonas margarita</name>
    <dbReference type="NCBI Taxonomy" id="3299031"/>
    <lineage>
        <taxon>Bacteria</taxon>
        <taxon>Pseudomonadati</taxon>
        <taxon>Pseudomonadota</taxon>
        <taxon>Betaproteobacteria</taxon>
        <taxon>Burkholderiales</taxon>
        <taxon>Sphaerotilaceae</taxon>
        <taxon>Roseateles</taxon>
    </lineage>
</organism>
<dbReference type="RefSeq" id="WP_394394603.1">
    <property type="nucleotide sequence ID" value="NZ_JBIGHW010000001.1"/>
</dbReference>
<evidence type="ECO:0000313" key="3">
    <source>
        <dbReference type="Proteomes" id="UP001606301"/>
    </source>
</evidence>
<keyword evidence="3" id="KW-1185">Reference proteome</keyword>
<dbReference type="EMBL" id="JBIGHW010000001">
    <property type="protein sequence ID" value="MFG6439275.1"/>
    <property type="molecule type" value="Genomic_DNA"/>
</dbReference>
<gene>
    <name evidence="2" type="ORF">ACG0Z3_01125</name>
</gene>
<accession>A0ABW7FC07</accession>
<protein>
    <submittedName>
        <fullName evidence="2">MgtC/SapB family protein</fullName>
    </submittedName>
</protein>
<keyword evidence="1" id="KW-0812">Transmembrane</keyword>
<name>A0ABW7FC07_9BURK</name>
<sequence length="90" mass="10048">MSLVRLIFRWAVLLVGAVIGLGLFLFAVAAFVVILLLSLLTGRKPNLQFRMNKNPWTQRRPAPQAAGDVVDIEAREVREPAPLPLQPPRH</sequence>